<dbReference type="Pfam" id="PF03372">
    <property type="entry name" value="Exo_endo_phos"/>
    <property type="match status" value="1"/>
</dbReference>
<evidence type="ECO:0000259" key="1">
    <source>
        <dbReference type="Pfam" id="PF03372"/>
    </source>
</evidence>
<protein>
    <recommendedName>
        <fullName evidence="1">Endonuclease/exonuclease/phosphatase domain-containing protein</fullName>
    </recommendedName>
</protein>
<dbReference type="Gene3D" id="3.60.10.10">
    <property type="entry name" value="Endonuclease/exonuclease/phosphatase"/>
    <property type="match status" value="1"/>
</dbReference>
<dbReference type="InterPro" id="IPR036691">
    <property type="entry name" value="Endo/exonu/phosph_ase_sf"/>
</dbReference>
<dbReference type="SUPFAM" id="SSF56219">
    <property type="entry name" value="DNase I-like"/>
    <property type="match status" value="1"/>
</dbReference>
<feature type="domain" description="Endonuclease/exonuclease/phosphatase" evidence="1">
    <location>
        <begin position="28"/>
        <end position="213"/>
    </location>
</feature>
<dbReference type="InterPro" id="IPR005135">
    <property type="entry name" value="Endo/exonuclease/phosphatase"/>
</dbReference>
<name>A0AA88Y9I3_PINIB</name>
<dbReference type="EMBL" id="VSWD01000008">
    <property type="protein sequence ID" value="KAK3094839.1"/>
    <property type="molecule type" value="Genomic_DNA"/>
</dbReference>
<evidence type="ECO:0000313" key="2">
    <source>
        <dbReference type="EMBL" id="KAK3094839.1"/>
    </source>
</evidence>
<dbReference type="AlphaFoldDB" id="A0AA88Y9I3"/>
<dbReference type="GO" id="GO:0003824">
    <property type="term" value="F:catalytic activity"/>
    <property type="evidence" value="ECO:0007669"/>
    <property type="project" value="InterPro"/>
</dbReference>
<organism evidence="2 3">
    <name type="scientific">Pinctada imbricata</name>
    <name type="common">Atlantic pearl-oyster</name>
    <name type="synonym">Pinctada martensii</name>
    <dbReference type="NCBI Taxonomy" id="66713"/>
    <lineage>
        <taxon>Eukaryota</taxon>
        <taxon>Metazoa</taxon>
        <taxon>Spiralia</taxon>
        <taxon>Lophotrochozoa</taxon>
        <taxon>Mollusca</taxon>
        <taxon>Bivalvia</taxon>
        <taxon>Autobranchia</taxon>
        <taxon>Pteriomorphia</taxon>
        <taxon>Pterioida</taxon>
        <taxon>Pterioidea</taxon>
        <taxon>Pteriidae</taxon>
        <taxon>Pinctada</taxon>
    </lineage>
</organism>
<reference evidence="2" key="1">
    <citation type="submission" date="2019-08" db="EMBL/GenBank/DDBJ databases">
        <title>The improved chromosome-level genome for the pearl oyster Pinctada fucata martensii using PacBio sequencing and Hi-C.</title>
        <authorList>
            <person name="Zheng Z."/>
        </authorList>
    </citation>
    <scope>NUCLEOTIDE SEQUENCE</scope>
    <source>
        <strain evidence="2">ZZ-2019</strain>
        <tissue evidence="2">Adductor muscle</tissue>
    </source>
</reference>
<sequence>MELPQECITCLVTSGFDRVFSDCIGSNSGGINVPGLVLLSRLPLRNVKKVDLIPGIKQLLPRSYLYAEVDGIGSVACTHLTAYLSNTYFEPSLRTTFRSWAEQNLYEVSSLVSGLRHLPRVIVMGDLNSGPSVPERRVIPAIPESFFTFTKNKFTAPYVDRIGQCTYCRENPIAGTNLNFILDHILLKGYEARMVRRIFDHLIPGQDYPSSDHYGVEVTLPESFENRPCHYILNLYSLKRFLPHGVCA</sequence>
<accession>A0AA88Y9I3</accession>
<dbReference type="Proteomes" id="UP001186944">
    <property type="component" value="Unassembled WGS sequence"/>
</dbReference>
<keyword evidence="3" id="KW-1185">Reference proteome</keyword>
<comment type="caution">
    <text evidence="2">The sequence shown here is derived from an EMBL/GenBank/DDBJ whole genome shotgun (WGS) entry which is preliminary data.</text>
</comment>
<proteinExistence type="predicted"/>
<gene>
    <name evidence="2" type="ORF">FSP39_006903</name>
</gene>
<evidence type="ECO:0000313" key="3">
    <source>
        <dbReference type="Proteomes" id="UP001186944"/>
    </source>
</evidence>